<gene>
    <name evidence="7" type="ORF">MGWOODY_Tha1833</name>
</gene>
<proteinExistence type="predicted"/>
<dbReference type="Pfam" id="PF02321">
    <property type="entry name" value="OEP"/>
    <property type="match status" value="1"/>
</dbReference>
<evidence type="ECO:0000256" key="2">
    <source>
        <dbReference type="ARBA" id="ARBA00022448"/>
    </source>
</evidence>
<keyword evidence="5" id="KW-0472">Membrane</keyword>
<dbReference type="GO" id="GO:1990281">
    <property type="term" value="C:efflux pump complex"/>
    <property type="evidence" value="ECO:0007669"/>
    <property type="project" value="TreeGrafter"/>
</dbReference>
<dbReference type="PANTHER" id="PTHR30026">
    <property type="entry name" value="OUTER MEMBRANE PROTEIN TOLC"/>
    <property type="match status" value="1"/>
</dbReference>
<organism evidence="7">
    <name type="scientific">hydrothermal vent metagenome</name>
    <dbReference type="NCBI Taxonomy" id="652676"/>
    <lineage>
        <taxon>unclassified sequences</taxon>
        <taxon>metagenomes</taxon>
        <taxon>ecological metagenomes</taxon>
    </lineage>
</organism>
<evidence type="ECO:0000313" key="7">
    <source>
        <dbReference type="EMBL" id="CUS42510.1"/>
    </source>
</evidence>
<sequence>MKLVNHVISAPKKPIINRFLICLTLFIPCYESAYAENTVRLSDAVERALKGHPQIAIWSYRQQGIQAEIEAAGSRQPAQLELSVEDAFGTDQYEGTDAMQTTLSARWLLEGDQISARTEQAAAQQRLLTAKQRVQLADVTAHTSTLFISLLADQERLQLAQEALADEKEILAIIQRRVNAGRAPNTDLILARTRLTEQELAVEEFGHRLQSASLRLSAQWGAAETQLYAAGNLLPFLPLAKAEAAMNKLQETPSLSQIKAEAELFSAEGKLASEEAVTPWSVGAGVRRFENTDDYALVAQFSIPLGANQRHAALQRSVNVREQQKTLSAQAHLQQLTIQTRTLLMELEHSQHVINTLTETILPTLNNGRQQALKAYENGQLDYVQWDNTRQQWLNARKRLLDEAEALHQQWIELQRLTGQTIYF</sequence>
<evidence type="ECO:0000256" key="6">
    <source>
        <dbReference type="ARBA" id="ARBA00023237"/>
    </source>
</evidence>
<dbReference type="GO" id="GO:0015288">
    <property type="term" value="F:porin activity"/>
    <property type="evidence" value="ECO:0007669"/>
    <property type="project" value="TreeGrafter"/>
</dbReference>
<keyword evidence="2" id="KW-0813">Transport</keyword>
<protein>
    <submittedName>
        <fullName evidence="7">RND efflux system, outer membrane lipoprotein CmeC</fullName>
    </submittedName>
</protein>
<dbReference type="EMBL" id="CZQC01000067">
    <property type="protein sequence ID" value="CUS42510.1"/>
    <property type="molecule type" value="Genomic_DNA"/>
</dbReference>
<reference evidence="7" key="1">
    <citation type="submission" date="2015-10" db="EMBL/GenBank/DDBJ databases">
        <authorList>
            <person name="Gilbert D.G."/>
        </authorList>
    </citation>
    <scope>NUCLEOTIDE SEQUENCE</scope>
</reference>
<dbReference type="SUPFAM" id="SSF56954">
    <property type="entry name" value="Outer membrane efflux proteins (OEP)"/>
    <property type="match status" value="1"/>
</dbReference>
<evidence type="ECO:0000256" key="5">
    <source>
        <dbReference type="ARBA" id="ARBA00023136"/>
    </source>
</evidence>
<dbReference type="GO" id="GO:0009279">
    <property type="term" value="C:cell outer membrane"/>
    <property type="evidence" value="ECO:0007669"/>
    <property type="project" value="UniProtKB-SubCell"/>
</dbReference>
<dbReference type="InterPro" id="IPR003423">
    <property type="entry name" value="OMP_efflux"/>
</dbReference>
<evidence type="ECO:0000256" key="3">
    <source>
        <dbReference type="ARBA" id="ARBA00022452"/>
    </source>
</evidence>
<dbReference type="GO" id="GO:0015562">
    <property type="term" value="F:efflux transmembrane transporter activity"/>
    <property type="evidence" value="ECO:0007669"/>
    <property type="project" value="InterPro"/>
</dbReference>
<dbReference type="PANTHER" id="PTHR30026:SF20">
    <property type="entry name" value="OUTER MEMBRANE PROTEIN TOLC"/>
    <property type="match status" value="1"/>
</dbReference>
<keyword evidence="4" id="KW-0812">Transmembrane</keyword>
<dbReference type="AlphaFoldDB" id="A0A160TDB8"/>
<name>A0A160TDB8_9ZZZZ</name>
<keyword evidence="7" id="KW-0449">Lipoprotein</keyword>
<evidence type="ECO:0000256" key="1">
    <source>
        <dbReference type="ARBA" id="ARBA00004442"/>
    </source>
</evidence>
<keyword evidence="6" id="KW-0998">Cell outer membrane</keyword>
<dbReference type="InterPro" id="IPR051906">
    <property type="entry name" value="TolC-like"/>
</dbReference>
<comment type="subcellular location">
    <subcellularLocation>
        <location evidence="1">Cell outer membrane</location>
    </subcellularLocation>
</comment>
<accession>A0A160TDB8</accession>
<dbReference type="Gene3D" id="1.20.1600.10">
    <property type="entry name" value="Outer membrane efflux proteins (OEP)"/>
    <property type="match status" value="1"/>
</dbReference>
<keyword evidence="3" id="KW-1134">Transmembrane beta strand</keyword>
<evidence type="ECO:0000256" key="4">
    <source>
        <dbReference type="ARBA" id="ARBA00022692"/>
    </source>
</evidence>